<dbReference type="EMBL" id="JBHSKL010000019">
    <property type="protein sequence ID" value="MFC5226466.1"/>
    <property type="molecule type" value="Genomic_DNA"/>
</dbReference>
<dbReference type="Proteomes" id="UP001596156">
    <property type="component" value="Unassembled WGS sequence"/>
</dbReference>
<comment type="caution">
    <text evidence="2">The sequence shown here is derived from an EMBL/GenBank/DDBJ whole genome shotgun (WGS) entry which is preliminary data.</text>
</comment>
<gene>
    <name evidence="2" type="ORF">ACFPN6_18040</name>
</gene>
<protein>
    <submittedName>
        <fullName evidence="2">Uncharacterized protein</fullName>
    </submittedName>
</protein>
<evidence type="ECO:0000256" key="1">
    <source>
        <dbReference type="SAM" id="MobiDB-lite"/>
    </source>
</evidence>
<keyword evidence="3" id="KW-1185">Reference proteome</keyword>
<name>A0ABW0DA98_STRFI</name>
<proteinExistence type="predicted"/>
<accession>A0ABW0DA98</accession>
<dbReference type="RefSeq" id="WP_344642690.1">
    <property type="nucleotide sequence ID" value="NZ_BAAASS010000002.1"/>
</dbReference>
<organism evidence="2 3">
    <name type="scientific">Streptomyces fimbriatus</name>
    <dbReference type="NCBI Taxonomy" id="68197"/>
    <lineage>
        <taxon>Bacteria</taxon>
        <taxon>Bacillati</taxon>
        <taxon>Actinomycetota</taxon>
        <taxon>Actinomycetes</taxon>
        <taxon>Kitasatosporales</taxon>
        <taxon>Streptomycetaceae</taxon>
        <taxon>Streptomyces</taxon>
    </lineage>
</organism>
<evidence type="ECO:0000313" key="2">
    <source>
        <dbReference type="EMBL" id="MFC5226466.1"/>
    </source>
</evidence>
<evidence type="ECO:0000313" key="3">
    <source>
        <dbReference type="Proteomes" id="UP001596156"/>
    </source>
</evidence>
<feature type="region of interest" description="Disordered" evidence="1">
    <location>
        <begin position="1"/>
        <end position="42"/>
    </location>
</feature>
<reference evidence="3" key="1">
    <citation type="journal article" date="2019" name="Int. J. Syst. Evol. Microbiol.">
        <title>The Global Catalogue of Microorganisms (GCM) 10K type strain sequencing project: providing services to taxonomists for standard genome sequencing and annotation.</title>
        <authorList>
            <consortium name="The Broad Institute Genomics Platform"/>
            <consortium name="The Broad Institute Genome Sequencing Center for Infectious Disease"/>
            <person name="Wu L."/>
            <person name="Ma J."/>
        </authorList>
    </citation>
    <scope>NUCLEOTIDE SEQUENCE [LARGE SCALE GENOMIC DNA]</scope>
    <source>
        <strain evidence="3">CCM 8479</strain>
    </source>
</reference>
<sequence>MNRTSTRFGHEESVGVQAISALSPSAGERLRGERQSGVHALR</sequence>